<feature type="compositionally biased region" description="Basic residues" evidence="1">
    <location>
        <begin position="70"/>
        <end position="82"/>
    </location>
</feature>
<evidence type="ECO:0000259" key="2">
    <source>
        <dbReference type="Pfam" id="PF13878"/>
    </source>
</evidence>
<feature type="domain" description="N-acetyltransferase ESCO zinc-finger" evidence="2">
    <location>
        <begin position="701"/>
        <end position="740"/>
    </location>
</feature>
<accession>A0A2G9S4F5</accession>
<protein>
    <recommendedName>
        <fullName evidence="2">N-acetyltransferase ESCO zinc-finger domain-containing protein</fullName>
    </recommendedName>
</protein>
<feature type="region of interest" description="Disordered" evidence="1">
    <location>
        <begin position="619"/>
        <end position="648"/>
    </location>
</feature>
<dbReference type="Pfam" id="PF13878">
    <property type="entry name" value="zf-C2H2_3"/>
    <property type="match status" value="1"/>
</dbReference>
<evidence type="ECO:0000256" key="1">
    <source>
        <dbReference type="SAM" id="MobiDB-lite"/>
    </source>
</evidence>
<dbReference type="PANTHER" id="PTHR45884:SF1">
    <property type="entry name" value="N-ACETYLTRANSFERASE ESCO1"/>
    <property type="match status" value="1"/>
</dbReference>
<dbReference type="AlphaFoldDB" id="A0A2G9S4F5"/>
<feature type="compositionally biased region" description="Basic and acidic residues" evidence="1">
    <location>
        <begin position="404"/>
        <end position="418"/>
    </location>
</feature>
<feature type="compositionally biased region" description="Low complexity" evidence="1">
    <location>
        <begin position="344"/>
        <end position="356"/>
    </location>
</feature>
<dbReference type="EMBL" id="KV928932">
    <property type="protein sequence ID" value="PIO35027.1"/>
    <property type="molecule type" value="Genomic_DNA"/>
</dbReference>
<dbReference type="OrthoDB" id="428854at2759"/>
<dbReference type="InterPro" id="IPR028005">
    <property type="entry name" value="AcTrfase_ESCO_Znf_dom"/>
</dbReference>
<feature type="compositionally biased region" description="Polar residues" evidence="1">
    <location>
        <begin position="277"/>
        <end position="286"/>
    </location>
</feature>
<feature type="compositionally biased region" description="Low complexity" evidence="1">
    <location>
        <begin position="136"/>
        <end position="156"/>
    </location>
</feature>
<feature type="region of interest" description="Disordered" evidence="1">
    <location>
        <begin position="225"/>
        <end position="421"/>
    </location>
</feature>
<dbReference type="GO" id="GO:0061733">
    <property type="term" value="F:protein-lysine-acetyltransferase activity"/>
    <property type="evidence" value="ECO:0007669"/>
    <property type="project" value="TreeGrafter"/>
</dbReference>
<feature type="compositionally biased region" description="Basic and acidic residues" evidence="1">
    <location>
        <begin position="225"/>
        <end position="235"/>
    </location>
</feature>
<dbReference type="PANTHER" id="PTHR45884">
    <property type="entry name" value="N-ACETYLTRANSFERASE ECO"/>
    <property type="match status" value="1"/>
</dbReference>
<feature type="compositionally biased region" description="Polar residues" evidence="1">
    <location>
        <begin position="50"/>
        <end position="62"/>
    </location>
</feature>
<dbReference type="GO" id="GO:0005634">
    <property type="term" value="C:nucleus"/>
    <property type="evidence" value="ECO:0007669"/>
    <property type="project" value="TreeGrafter"/>
</dbReference>
<reference evidence="4" key="1">
    <citation type="journal article" date="2017" name="Nat. Commun.">
        <title>The North American bullfrog draft genome provides insight into hormonal regulation of long noncoding RNA.</title>
        <authorList>
            <person name="Hammond S.A."/>
            <person name="Warren R.L."/>
            <person name="Vandervalk B.P."/>
            <person name="Kucuk E."/>
            <person name="Khan H."/>
            <person name="Gibb E.A."/>
            <person name="Pandoh P."/>
            <person name="Kirk H."/>
            <person name="Zhao Y."/>
            <person name="Jones M."/>
            <person name="Mungall A.J."/>
            <person name="Coope R."/>
            <person name="Pleasance S."/>
            <person name="Moore R.A."/>
            <person name="Holt R.A."/>
            <person name="Round J.M."/>
            <person name="Ohora S."/>
            <person name="Walle B.V."/>
            <person name="Veldhoen N."/>
            <person name="Helbing C.C."/>
            <person name="Birol I."/>
        </authorList>
    </citation>
    <scope>NUCLEOTIDE SEQUENCE [LARGE SCALE GENOMIC DNA]</scope>
</reference>
<feature type="compositionally biased region" description="Low complexity" evidence="1">
    <location>
        <begin position="109"/>
        <end position="122"/>
    </location>
</feature>
<dbReference type="GO" id="GO:0000785">
    <property type="term" value="C:chromatin"/>
    <property type="evidence" value="ECO:0007669"/>
    <property type="project" value="TreeGrafter"/>
</dbReference>
<feature type="non-terminal residue" evidence="3">
    <location>
        <position position="826"/>
    </location>
</feature>
<gene>
    <name evidence="3" type="ORF">AB205_0164870</name>
</gene>
<evidence type="ECO:0000313" key="3">
    <source>
        <dbReference type="EMBL" id="PIO35027.1"/>
    </source>
</evidence>
<feature type="region of interest" description="Disordered" evidence="1">
    <location>
        <begin position="1"/>
        <end position="156"/>
    </location>
</feature>
<feature type="region of interest" description="Disordered" evidence="1">
    <location>
        <begin position="437"/>
        <end position="459"/>
    </location>
</feature>
<name>A0A2G9S4F5_AQUCT</name>
<dbReference type="Proteomes" id="UP000228934">
    <property type="component" value="Unassembled WGS sequence"/>
</dbReference>
<organism evidence="3 4">
    <name type="scientific">Aquarana catesbeiana</name>
    <name type="common">American bullfrog</name>
    <name type="synonym">Rana catesbeiana</name>
    <dbReference type="NCBI Taxonomy" id="8400"/>
    <lineage>
        <taxon>Eukaryota</taxon>
        <taxon>Metazoa</taxon>
        <taxon>Chordata</taxon>
        <taxon>Craniata</taxon>
        <taxon>Vertebrata</taxon>
        <taxon>Euteleostomi</taxon>
        <taxon>Amphibia</taxon>
        <taxon>Batrachia</taxon>
        <taxon>Anura</taxon>
        <taxon>Neobatrachia</taxon>
        <taxon>Ranoidea</taxon>
        <taxon>Ranidae</taxon>
        <taxon>Aquarana</taxon>
    </lineage>
</organism>
<keyword evidence="4" id="KW-1185">Reference proteome</keyword>
<evidence type="ECO:0000313" key="4">
    <source>
        <dbReference type="Proteomes" id="UP000228934"/>
    </source>
</evidence>
<dbReference type="GO" id="GO:0007064">
    <property type="term" value="P:mitotic sister chromatid cohesion"/>
    <property type="evidence" value="ECO:0007669"/>
    <property type="project" value="TreeGrafter"/>
</dbReference>
<feature type="region of interest" description="Disordered" evidence="1">
    <location>
        <begin position="660"/>
        <end position="682"/>
    </location>
</feature>
<proteinExistence type="predicted"/>
<sequence length="826" mass="90492">MTSQKRKSSLPENTTKRQKLKESATPNKRLGVSSKAKTNLSSAQKKKTSKVPTNKAIKNSKPSKAEAGRKRSTVLKATKKSAVKIVPAKGKNPRKAKEVTPLKKGTQRSSSSASKAQKNNQSNVGKTVAKESTAQNKSNKITKSTSKNPALRVTKTVKCVKKSVGTKTRPKSDLQPAGIKKTVKNVNHGTPSKPAKKCDMLPKCNKHVKKVINIKKAPVRITTVKKSDVEPKTKAQEPAQAVKKATGMCKKGLKPSPPISQQTIPVVSKKSLKDNAKQGSTKTAPKNSKRPREKIKISEAKSKTCSKQPKRTCPVNHTKNSVKSESVPNSTVKKEIKVGNPSISCSSSSKQMLDSSLNKRISSEGKAVNLLPSAAPLKRKRTTKPVDGTTKSKAKKQKVVQSEANKKKDTPSEDDQKSKRVSILDLCNEIAGEIESDTVEVVKGPSSPTSPTEEKTKDVLADVSPPVAEKSPVNQLKRFFPSRKPQNIKCKLEKKTSPGTRNSKWIKIKLKNSFAQNNLLRKRAVLPSLELIKAKISQGRQSASCIPVSVNARKSDTMSVIENKHTKPAVCQRVKDNNIQIAASGDMLEKTAAENGFLENHIKQELEAALDEGFRLHLDSSPENSPMKRTPVSTSLPELKPSVTQSSDCKQLTDQMAASAGKGVTVKQDVPETKSTKPASDVSIQKEIRKLKEATNDSNKQPIIDAGQKRFGAISCCVCGMLYTASNPEDETQHLLFHNQFISAVKYVGWKKERIVAEYPDGKIIMVLPDDPKYALKKVEEIREMVDNDLGFQQVPLRLHSRTKTLMFISSDKKVVGCLIAEHIQW</sequence>
<feature type="compositionally biased region" description="Polar residues" evidence="1">
    <location>
        <begin position="631"/>
        <end position="648"/>
    </location>
</feature>
<feature type="compositionally biased region" description="Polar residues" evidence="1">
    <location>
        <begin position="315"/>
        <end position="331"/>
    </location>
</feature>